<keyword evidence="2" id="KW-0472">Membrane</keyword>
<dbReference type="CDD" id="cd11614">
    <property type="entry name" value="SAF_CpaB_FlgA_like"/>
    <property type="match status" value="1"/>
</dbReference>
<accession>A0A853BE28</accession>
<name>A0A853BE28_9PSEU</name>
<gene>
    <name evidence="4" type="ORF">HNR02_007073</name>
</gene>
<feature type="domain" description="SAF" evidence="3">
    <location>
        <begin position="63"/>
        <end position="126"/>
    </location>
</feature>
<dbReference type="InterPro" id="IPR013974">
    <property type="entry name" value="SAF"/>
</dbReference>
<evidence type="ECO:0000313" key="5">
    <source>
        <dbReference type="Proteomes" id="UP000549616"/>
    </source>
</evidence>
<keyword evidence="2" id="KW-0812">Transmembrane</keyword>
<keyword evidence="5" id="KW-1185">Reference proteome</keyword>
<feature type="region of interest" description="Disordered" evidence="1">
    <location>
        <begin position="1"/>
        <end position="28"/>
    </location>
</feature>
<reference evidence="4 5" key="1">
    <citation type="submission" date="2020-07" db="EMBL/GenBank/DDBJ databases">
        <title>Sequencing the genomes of 1000 actinobacteria strains.</title>
        <authorList>
            <person name="Klenk H.-P."/>
        </authorList>
    </citation>
    <scope>NUCLEOTIDE SEQUENCE [LARGE SCALE GENOMIC DNA]</scope>
    <source>
        <strain evidence="4 5">DSM 104006</strain>
    </source>
</reference>
<evidence type="ECO:0000256" key="1">
    <source>
        <dbReference type="SAM" id="MobiDB-lite"/>
    </source>
</evidence>
<comment type="caution">
    <text evidence="4">The sequence shown here is derived from an EMBL/GenBank/DDBJ whole genome shotgun (WGS) entry which is preliminary data.</text>
</comment>
<feature type="transmembrane region" description="Helical" evidence="2">
    <location>
        <begin position="35"/>
        <end position="57"/>
    </location>
</feature>
<organism evidence="4 5">
    <name type="scientific">Amycolatopsis endophytica</name>
    <dbReference type="NCBI Taxonomy" id="860233"/>
    <lineage>
        <taxon>Bacteria</taxon>
        <taxon>Bacillati</taxon>
        <taxon>Actinomycetota</taxon>
        <taxon>Actinomycetes</taxon>
        <taxon>Pseudonocardiales</taxon>
        <taxon>Pseudonocardiaceae</taxon>
        <taxon>Amycolatopsis</taxon>
    </lineage>
</organism>
<dbReference type="Pfam" id="PF08666">
    <property type="entry name" value="SAF"/>
    <property type="match status" value="1"/>
</dbReference>
<keyword evidence="2" id="KW-1133">Transmembrane helix</keyword>
<evidence type="ECO:0000313" key="4">
    <source>
        <dbReference type="EMBL" id="NYI93698.1"/>
    </source>
</evidence>
<dbReference type="SMART" id="SM00858">
    <property type="entry name" value="SAF"/>
    <property type="match status" value="1"/>
</dbReference>
<dbReference type="EMBL" id="JACCFK010000002">
    <property type="protein sequence ID" value="NYI93698.1"/>
    <property type="molecule type" value="Genomic_DNA"/>
</dbReference>
<sequence>MSTNTTNRPDTAAGPWVSSGKNVPRFRGTGRRRSLPHLLLGVLLVLACAGGFVLFSLDSGDRQAVLALARDVPVGHVLTVQDLRQVNLALEPEVTVIKVDQAATVVGRPMATSLTAGALLTPRSVGDPLVPATGQAIAALALKPGQFPPEVALGARVSVVFVPAQSGTAASLPAEGGMVWPAVVTTVAGTPNDQTTVVSVQLTEAAARQVAAVPAGQLSVVMLAAGGR</sequence>
<dbReference type="Proteomes" id="UP000549616">
    <property type="component" value="Unassembled WGS sequence"/>
</dbReference>
<dbReference type="AlphaFoldDB" id="A0A853BE28"/>
<protein>
    <recommendedName>
        <fullName evidence="3">SAF domain-containing protein</fullName>
    </recommendedName>
</protein>
<evidence type="ECO:0000256" key="2">
    <source>
        <dbReference type="SAM" id="Phobius"/>
    </source>
</evidence>
<dbReference type="RefSeq" id="WP_179777835.1">
    <property type="nucleotide sequence ID" value="NZ_JACCFK010000002.1"/>
</dbReference>
<proteinExistence type="predicted"/>
<evidence type="ECO:0000259" key="3">
    <source>
        <dbReference type="SMART" id="SM00858"/>
    </source>
</evidence>